<evidence type="ECO:0000313" key="2">
    <source>
        <dbReference type="EMBL" id="RJL23979.1"/>
    </source>
</evidence>
<dbReference type="SUPFAM" id="SSF88659">
    <property type="entry name" value="Sigma3 and sigma4 domains of RNA polymerase sigma factors"/>
    <property type="match status" value="1"/>
</dbReference>
<evidence type="ECO:0000259" key="1">
    <source>
        <dbReference type="Pfam" id="PF04539"/>
    </source>
</evidence>
<keyword evidence="3" id="KW-1185">Reference proteome</keyword>
<organism evidence="2 3">
    <name type="scientific">Bailinhaonella thermotolerans</name>
    <dbReference type="NCBI Taxonomy" id="1070861"/>
    <lineage>
        <taxon>Bacteria</taxon>
        <taxon>Bacillati</taxon>
        <taxon>Actinomycetota</taxon>
        <taxon>Actinomycetes</taxon>
        <taxon>Streptosporangiales</taxon>
        <taxon>Streptosporangiaceae</taxon>
        <taxon>Bailinhaonella</taxon>
    </lineage>
</organism>
<evidence type="ECO:0000313" key="3">
    <source>
        <dbReference type="Proteomes" id="UP000265768"/>
    </source>
</evidence>
<dbReference type="EMBL" id="QZEY01000017">
    <property type="protein sequence ID" value="RJL23979.1"/>
    <property type="molecule type" value="Genomic_DNA"/>
</dbReference>
<dbReference type="Proteomes" id="UP000265768">
    <property type="component" value="Unassembled WGS sequence"/>
</dbReference>
<dbReference type="GO" id="GO:0006352">
    <property type="term" value="P:DNA-templated transcription initiation"/>
    <property type="evidence" value="ECO:0007669"/>
    <property type="project" value="InterPro"/>
</dbReference>
<reference evidence="2 3" key="1">
    <citation type="submission" date="2018-09" db="EMBL/GenBank/DDBJ databases">
        <title>YIM 75507 draft genome.</title>
        <authorList>
            <person name="Tang S."/>
            <person name="Feng Y."/>
        </authorList>
    </citation>
    <scope>NUCLEOTIDE SEQUENCE [LARGE SCALE GENOMIC DNA]</scope>
    <source>
        <strain evidence="2 3">YIM 75507</strain>
    </source>
</reference>
<dbReference type="Pfam" id="PF04539">
    <property type="entry name" value="Sigma70_r3"/>
    <property type="match status" value="1"/>
</dbReference>
<dbReference type="InterPro" id="IPR007624">
    <property type="entry name" value="RNA_pol_sigma70_r3"/>
</dbReference>
<feature type="domain" description="RNA polymerase sigma-70 region 3" evidence="1">
    <location>
        <begin position="139"/>
        <end position="198"/>
    </location>
</feature>
<sequence length="303" mass="32008">MGVGAVTVGGMSEESNDVREANHRLRREYLALQAELGTGPGERRARALRSRMSAIAEEIMRTNKGLAGEAIRRFARPGDTEDLHATAMLKLWECFLAWDPDQGASLATVARKPLMGAVNRQVAADNGIKYHDWTERPGILRTIEELAVRLGRSPTDREVAQATGLSADAVAQARRPAPASLDAPVGQEGEATLADLLDPPGEPAVPEDPWPAGVLDVAAAELPLDQLLVLAYCDGLAGSAPLPNVMAAQQLGVGRGVVTAARASAVANLSRALAARAGREVDVAALSEVTGIAERTLRKLLRT</sequence>
<name>A0A3A4A7R9_9ACTN</name>
<dbReference type="InterPro" id="IPR036388">
    <property type="entry name" value="WH-like_DNA-bd_sf"/>
</dbReference>
<accession>A0A3A4A7R9</accession>
<dbReference type="InterPro" id="IPR013324">
    <property type="entry name" value="RNA_pol_sigma_r3/r4-like"/>
</dbReference>
<gene>
    <name evidence="2" type="ORF">D5H75_31595</name>
</gene>
<dbReference type="AlphaFoldDB" id="A0A3A4A7R9"/>
<dbReference type="GO" id="GO:0003700">
    <property type="term" value="F:DNA-binding transcription factor activity"/>
    <property type="evidence" value="ECO:0007669"/>
    <property type="project" value="InterPro"/>
</dbReference>
<proteinExistence type="predicted"/>
<protein>
    <recommendedName>
        <fullName evidence="1">RNA polymerase sigma-70 region 3 domain-containing protein</fullName>
    </recommendedName>
</protein>
<dbReference type="Gene3D" id="1.10.10.10">
    <property type="entry name" value="Winged helix-like DNA-binding domain superfamily/Winged helix DNA-binding domain"/>
    <property type="match status" value="1"/>
</dbReference>
<comment type="caution">
    <text evidence="2">The sequence shown here is derived from an EMBL/GenBank/DDBJ whole genome shotgun (WGS) entry which is preliminary data.</text>
</comment>